<dbReference type="EMBL" id="CP036267">
    <property type="protein sequence ID" value="QDT34093.1"/>
    <property type="molecule type" value="Genomic_DNA"/>
</dbReference>
<name>A0A517QR53_9PLAN</name>
<dbReference type="PANTHER" id="PTHR35894">
    <property type="entry name" value="GENERAL SECRETION PATHWAY PROTEIN A-RELATED"/>
    <property type="match status" value="1"/>
</dbReference>
<dbReference type="Pfam" id="PF13401">
    <property type="entry name" value="AAA_22"/>
    <property type="match status" value="1"/>
</dbReference>
<dbReference type="AlphaFoldDB" id="A0A517QR53"/>
<proteinExistence type="predicted"/>
<gene>
    <name evidence="3" type="ORF">Mal48_33530</name>
</gene>
<dbReference type="Gene3D" id="3.40.50.300">
    <property type="entry name" value="P-loop containing nucleotide triphosphate hydrolases"/>
    <property type="match status" value="1"/>
</dbReference>
<dbReference type="GO" id="GO:0016887">
    <property type="term" value="F:ATP hydrolysis activity"/>
    <property type="evidence" value="ECO:0007669"/>
    <property type="project" value="InterPro"/>
</dbReference>
<dbReference type="RefSeq" id="WP_145201474.1">
    <property type="nucleotide sequence ID" value="NZ_CP036267.1"/>
</dbReference>
<dbReference type="InterPro" id="IPR052026">
    <property type="entry name" value="ExeA_AAA_ATPase_DNA-bind"/>
</dbReference>
<dbReference type="InterPro" id="IPR003593">
    <property type="entry name" value="AAA+_ATPase"/>
</dbReference>
<feature type="compositionally biased region" description="Acidic residues" evidence="1">
    <location>
        <begin position="563"/>
        <end position="578"/>
    </location>
</feature>
<dbReference type="Proteomes" id="UP000315724">
    <property type="component" value="Chromosome"/>
</dbReference>
<dbReference type="OrthoDB" id="227226at2"/>
<keyword evidence="4" id="KW-1185">Reference proteome</keyword>
<feature type="region of interest" description="Disordered" evidence="1">
    <location>
        <begin position="414"/>
        <end position="434"/>
    </location>
</feature>
<dbReference type="SUPFAM" id="SSF52540">
    <property type="entry name" value="P-loop containing nucleoside triphosphate hydrolases"/>
    <property type="match status" value="1"/>
</dbReference>
<dbReference type="InterPro" id="IPR027417">
    <property type="entry name" value="P-loop_NTPase"/>
</dbReference>
<dbReference type="SMART" id="SM00382">
    <property type="entry name" value="AAA"/>
    <property type="match status" value="1"/>
</dbReference>
<dbReference type="PANTHER" id="PTHR35894:SF1">
    <property type="entry name" value="PHOSPHORIBULOKINASE _ URIDINE KINASE FAMILY"/>
    <property type="match status" value="1"/>
</dbReference>
<evidence type="ECO:0000313" key="3">
    <source>
        <dbReference type="EMBL" id="QDT34093.1"/>
    </source>
</evidence>
<feature type="region of interest" description="Disordered" evidence="1">
    <location>
        <begin position="509"/>
        <end position="583"/>
    </location>
</feature>
<feature type="compositionally biased region" description="Basic and acidic residues" evidence="1">
    <location>
        <begin position="473"/>
        <end position="486"/>
    </location>
</feature>
<organism evidence="3 4">
    <name type="scientific">Thalassoglobus polymorphus</name>
    <dbReference type="NCBI Taxonomy" id="2527994"/>
    <lineage>
        <taxon>Bacteria</taxon>
        <taxon>Pseudomonadati</taxon>
        <taxon>Planctomycetota</taxon>
        <taxon>Planctomycetia</taxon>
        <taxon>Planctomycetales</taxon>
        <taxon>Planctomycetaceae</taxon>
        <taxon>Thalassoglobus</taxon>
    </lineage>
</organism>
<feature type="compositionally biased region" description="Basic and acidic residues" evidence="1">
    <location>
        <begin position="509"/>
        <end position="537"/>
    </location>
</feature>
<reference evidence="3 4" key="1">
    <citation type="submission" date="2019-02" db="EMBL/GenBank/DDBJ databases">
        <title>Deep-cultivation of Planctomycetes and their phenomic and genomic characterization uncovers novel biology.</title>
        <authorList>
            <person name="Wiegand S."/>
            <person name="Jogler M."/>
            <person name="Boedeker C."/>
            <person name="Pinto D."/>
            <person name="Vollmers J."/>
            <person name="Rivas-Marin E."/>
            <person name="Kohn T."/>
            <person name="Peeters S.H."/>
            <person name="Heuer A."/>
            <person name="Rast P."/>
            <person name="Oberbeckmann S."/>
            <person name="Bunk B."/>
            <person name="Jeske O."/>
            <person name="Meyerdierks A."/>
            <person name="Storesund J.E."/>
            <person name="Kallscheuer N."/>
            <person name="Luecker S."/>
            <person name="Lage O.M."/>
            <person name="Pohl T."/>
            <person name="Merkel B.J."/>
            <person name="Hornburger P."/>
            <person name="Mueller R.-W."/>
            <person name="Bruemmer F."/>
            <person name="Labrenz M."/>
            <person name="Spormann A.M."/>
            <person name="Op den Camp H."/>
            <person name="Overmann J."/>
            <person name="Amann R."/>
            <person name="Jetten M.S.M."/>
            <person name="Mascher T."/>
            <person name="Medema M.H."/>
            <person name="Devos D.P."/>
            <person name="Kaster A.-K."/>
            <person name="Ovreas L."/>
            <person name="Rohde M."/>
            <person name="Galperin M.Y."/>
            <person name="Jogler C."/>
        </authorList>
    </citation>
    <scope>NUCLEOTIDE SEQUENCE [LARGE SCALE GENOMIC DNA]</scope>
    <source>
        <strain evidence="3 4">Mal48</strain>
    </source>
</reference>
<evidence type="ECO:0000259" key="2">
    <source>
        <dbReference type="SMART" id="SM00382"/>
    </source>
</evidence>
<dbReference type="InterPro" id="IPR049945">
    <property type="entry name" value="AAA_22"/>
</dbReference>
<feature type="region of interest" description="Disordered" evidence="1">
    <location>
        <begin position="459"/>
        <end position="494"/>
    </location>
</feature>
<evidence type="ECO:0000256" key="1">
    <source>
        <dbReference type="SAM" id="MobiDB-lite"/>
    </source>
</evidence>
<dbReference type="KEGG" id="tpol:Mal48_33530"/>
<feature type="domain" description="AAA+ ATPase" evidence="2">
    <location>
        <begin position="92"/>
        <end position="243"/>
    </location>
</feature>
<accession>A0A517QR53</accession>
<protein>
    <recommendedName>
        <fullName evidence="2">AAA+ ATPase domain-containing protein</fullName>
    </recommendedName>
</protein>
<evidence type="ECO:0000313" key="4">
    <source>
        <dbReference type="Proteomes" id="UP000315724"/>
    </source>
</evidence>
<sequence>MKSITPVVPGVPDFLNGTVPPVRSLSTGSANIFWLAISNVGSYLNGRGVSVYEGFFGLSKRPFSAVPNPDSFVGFEPAREALDALLTCITQARGIAVMTSAAGLGKTLLCKRLAEDAESQFQSIYLSTSAFSTRRALLQAILYEFGVEYEGLTEQEARLKILEASRAIAADGRLLLILVDEAHLLNNRLFEELRGLTDYAPDGEALIRLVLSGQFELEEKLTDPALSAVNQRIGCQICLEPLSFEQSAELLVKKLEWAGAEEIESIITDSALEAICRASDGNPRCLCQLADHSFLLAFAEEEKPISRNSVVAALDDLKELPLHWNDLPDDGLAASSLILDSEETVAEASTEPNEFETEEFEIPDFLKETDETRCEQISDFADEDDLEQTKHFDPSDENEIEYSVIEVGAELKPFAPANTDDDEQGLREESVDESDAHFLTLPIEKPMEMQEETVVDKFAELDRAVEHNQQPTSEKERPGRDLPEWEEKSEEVAEVVDERELLETVESLRREIGSAVDESKERFHSRQKDRDLDDWQVHDVVQPEPQLENEPQERTTETVDVAEPAEEANPEAADTVEEEPSHRFAQLFTRLSQRRRQILQQRNAK</sequence>